<evidence type="ECO:0000313" key="2">
    <source>
        <dbReference type="EMBL" id="SCE85780.1"/>
    </source>
</evidence>
<gene>
    <name evidence="2" type="ORF">GA0070216_102509</name>
</gene>
<feature type="region of interest" description="Disordered" evidence="1">
    <location>
        <begin position="93"/>
        <end position="114"/>
    </location>
</feature>
<evidence type="ECO:0000256" key="1">
    <source>
        <dbReference type="SAM" id="MobiDB-lite"/>
    </source>
</evidence>
<dbReference type="STRING" id="121616.GA0070216_102509"/>
<dbReference type="Proteomes" id="UP000198797">
    <property type="component" value="Unassembled WGS sequence"/>
</dbReference>
<proteinExistence type="predicted"/>
<evidence type="ECO:0000313" key="3">
    <source>
        <dbReference type="Proteomes" id="UP000198797"/>
    </source>
</evidence>
<dbReference type="AlphaFoldDB" id="A0A1C4VPB4"/>
<dbReference type="EMBL" id="FMCU01000002">
    <property type="protein sequence ID" value="SCE85780.1"/>
    <property type="molecule type" value="Genomic_DNA"/>
</dbReference>
<organism evidence="2 3">
    <name type="scientific">Micromonospora matsumotoense</name>
    <dbReference type="NCBI Taxonomy" id="121616"/>
    <lineage>
        <taxon>Bacteria</taxon>
        <taxon>Bacillati</taxon>
        <taxon>Actinomycetota</taxon>
        <taxon>Actinomycetes</taxon>
        <taxon>Micromonosporales</taxon>
        <taxon>Micromonosporaceae</taxon>
        <taxon>Micromonospora</taxon>
    </lineage>
</organism>
<reference evidence="3" key="1">
    <citation type="submission" date="2016-06" db="EMBL/GenBank/DDBJ databases">
        <authorList>
            <person name="Varghese N."/>
            <person name="Submissions Spin"/>
        </authorList>
    </citation>
    <scope>NUCLEOTIDE SEQUENCE [LARGE SCALE GENOMIC DNA]</scope>
    <source>
        <strain evidence="3">DSM 44100</strain>
    </source>
</reference>
<sequence>MFHETCARAEEILSLNVPDLDMEFRRALVTEKGGDRAYVHWETPTARLLAGRRSSPIGVLRQLGAVRRRWATSVRRPAGAGCPIRVPSTCSSRLPGSTIRTAPGTRSTSCATPG</sequence>
<accession>A0A1C4VPB4</accession>
<dbReference type="RefSeq" id="WP_245722335.1">
    <property type="nucleotide sequence ID" value="NZ_FMCU01000002.1"/>
</dbReference>
<protein>
    <submittedName>
        <fullName evidence="2">Uncharacterized protein</fullName>
    </submittedName>
</protein>
<keyword evidence="3" id="KW-1185">Reference proteome</keyword>
<name>A0A1C4VPB4_9ACTN</name>